<dbReference type="Proteomes" id="UP000429607">
    <property type="component" value="Unassembled WGS sequence"/>
</dbReference>
<protein>
    <recommendedName>
        <fullName evidence="5">DDE-1 domain-containing protein</fullName>
    </recommendedName>
</protein>
<reference evidence="3 4" key="1">
    <citation type="submission" date="2018-09" db="EMBL/GenBank/DDBJ databases">
        <title>Genomic investigation of the strawberry pathogen Phytophthora fragariae indicates pathogenicity is determined by transcriptional variation in three key races.</title>
        <authorList>
            <person name="Adams T.M."/>
            <person name="Armitage A.D."/>
            <person name="Sobczyk M.K."/>
            <person name="Bates H.J."/>
            <person name="Dunwell J.M."/>
            <person name="Nellist C.F."/>
            <person name="Harrison R.J."/>
        </authorList>
    </citation>
    <scope>NUCLEOTIDE SEQUENCE [LARGE SCALE GENOMIC DNA]</scope>
    <source>
        <strain evidence="2 3">SCRP249</strain>
        <strain evidence="1 4">SCRP324</strain>
    </source>
</reference>
<dbReference type="Proteomes" id="UP000435112">
    <property type="component" value="Unassembled WGS sequence"/>
</dbReference>
<dbReference type="EMBL" id="QXFU01000625">
    <property type="protein sequence ID" value="KAE9026898.1"/>
    <property type="molecule type" value="Genomic_DNA"/>
</dbReference>
<evidence type="ECO:0000313" key="1">
    <source>
        <dbReference type="EMBL" id="KAE9026898.1"/>
    </source>
</evidence>
<gene>
    <name evidence="2" type="ORF">PR001_g10728</name>
    <name evidence="1" type="ORF">PR002_g10810</name>
</gene>
<evidence type="ECO:0000313" key="4">
    <source>
        <dbReference type="Proteomes" id="UP000435112"/>
    </source>
</evidence>
<evidence type="ECO:0008006" key="5">
    <source>
        <dbReference type="Google" id="ProtNLM"/>
    </source>
</evidence>
<dbReference type="OrthoDB" id="122523at2759"/>
<comment type="caution">
    <text evidence="2">The sequence shown here is derived from an EMBL/GenBank/DDBJ whole genome shotgun (WGS) entry which is preliminary data.</text>
</comment>
<organism evidence="2 3">
    <name type="scientific">Phytophthora rubi</name>
    <dbReference type="NCBI Taxonomy" id="129364"/>
    <lineage>
        <taxon>Eukaryota</taxon>
        <taxon>Sar</taxon>
        <taxon>Stramenopiles</taxon>
        <taxon>Oomycota</taxon>
        <taxon>Peronosporomycetes</taxon>
        <taxon>Peronosporales</taxon>
        <taxon>Peronosporaceae</taxon>
        <taxon>Phytophthora</taxon>
    </lineage>
</organism>
<name>A0A6A3MRS1_9STRA</name>
<evidence type="ECO:0000313" key="3">
    <source>
        <dbReference type="Proteomes" id="UP000429607"/>
    </source>
</evidence>
<dbReference type="EMBL" id="QXFV01000638">
    <property type="protein sequence ID" value="KAE9032194.1"/>
    <property type="molecule type" value="Genomic_DNA"/>
</dbReference>
<dbReference type="AlphaFoldDB" id="A0A6A3MRS1"/>
<evidence type="ECO:0000313" key="2">
    <source>
        <dbReference type="EMBL" id="KAE9032194.1"/>
    </source>
</evidence>
<proteinExistence type="predicted"/>
<accession>A0A6A3MRS1</accession>
<sequence>MRKNWVNYILHELRNCTATIPFKLKAPTRQQIIAWTKTAWNSLTASVITSGFRKANILPTQLAPASESDPMQDLLDTEPDWALFDRLLAEVPVVRHVVDSSRDIDTLIAEN</sequence>